<comment type="caution">
    <text evidence="1">The sequence shown here is derived from an EMBL/GenBank/DDBJ whole genome shotgun (WGS) entry which is preliminary data.</text>
</comment>
<proteinExistence type="predicted"/>
<keyword evidence="2" id="KW-1185">Reference proteome</keyword>
<dbReference type="AlphaFoldDB" id="A0A839YYC1"/>
<dbReference type="Gene3D" id="3.40.50.1820">
    <property type="entry name" value="alpha/beta hydrolase"/>
    <property type="match status" value="1"/>
</dbReference>
<evidence type="ECO:0000313" key="2">
    <source>
        <dbReference type="Proteomes" id="UP000578569"/>
    </source>
</evidence>
<name>A0A839YYC1_9SPHN</name>
<reference evidence="1 2" key="1">
    <citation type="submission" date="2020-08" db="EMBL/GenBank/DDBJ databases">
        <title>Genomic Encyclopedia of Type Strains, Phase IV (KMG-IV): sequencing the most valuable type-strain genomes for metagenomic binning, comparative biology and taxonomic classification.</title>
        <authorList>
            <person name="Goeker M."/>
        </authorList>
    </citation>
    <scope>NUCLEOTIDE SEQUENCE [LARGE SCALE GENOMIC DNA]</scope>
    <source>
        <strain evidence="1 2">DSM 24194</strain>
    </source>
</reference>
<dbReference type="EMBL" id="JACICF010000001">
    <property type="protein sequence ID" value="MBB3763480.1"/>
    <property type="molecule type" value="Genomic_DNA"/>
</dbReference>
<accession>A0A839YYC1</accession>
<dbReference type="Proteomes" id="UP000578569">
    <property type="component" value="Unassembled WGS sequence"/>
</dbReference>
<protein>
    <submittedName>
        <fullName evidence="1">Pimeloyl-ACP methyl ester carboxylesterase</fullName>
    </submittedName>
</protein>
<dbReference type="SUPFAM" id="SSF53474">
    <property type="entry name" value="alpha/beta-Hydrolases"/>
    <property type="match status" value="1"/>
</dbReference>
<sequence length="309" mass="35334">MAVLLASMWPQALTTGATPLAFEDRAPRGDDRFELHFGQDKTRRSADVFVYRASTHSVFGPVLFILPGEKRNALDYRDAWVDAAERYGLMIIVPRFDSRDYRGSAGYNLANMLREERRHRYDTPDVNDPEDWLFSDIERIFDHSVARYGLAQRRYDLFGHSAGGQIVHRMVMFAPEARINRAVAANAGWYTAPELNAPFPYGLAQTPQGIEPVENAFDRQLVIMLGELDDRSERRGTLRQTRHARRQGRGRVERGQFFYEKARELADSADMELNWSLEVVDGVGHNYREMSRAAAHQLYGAPTVKYSSL</sequence>
<gene>
    <name evidence="1" type="ORF">FHS50_000503</name>
</gene>
<evidence type="ECO:0000313" key="1">
    <source>
        <dbReference type="EMBL" id="MBB3763480.1"/>
    </source>
</evidence>
<dbReference type="RefSeq" id="WP_183932822.1">
    <property type="nucleotide sequence ID" value="NZ_JACICF010000001.1"/>
</dbReference>
<dbReference type="InterPro" id="IPR029058">
    <property type="entry name" value="AB_hydrolase_fold"/>
</dbReference>
<organism evidence="1 2">
    <name type="scientific">Sphingomicrobium lutaoense</name>
    <dbReference type="NCBI Taxonomy" id="515949"/>
    <lineage>
        <taxon>Bacteria</taxon>
        <taxon>Pseudomonadati</taxon>
        <taxon>Pseudomonadota</taxon>
        <taxon>Alphaproteobacteria</taxon>
        <taxon>Sphingomonadales</taxon>
        <taxon>Sphingomonadaceae</taxon>
        <taxon>Sphingomicrobium</taxon>
    </lineage>
</organism>